<dbReference type="EMBL" id="UYJE01005490">
    <property type="protein sequence ID" value="VDI37779.1"/>
    <property type="molecule type" value="Genomic_DNA"/>
</dbReference>
<keyword evidence="1" id="KW-0344">Guanine-nucleotide releasing factor</keyword>
<accession>A0A8B6ESJ3</accession>
<evidence type="ECO:0000256" key="3">
    <source>
        <dbReference type="SAM" id="MobiDB-lite"/>
    </source>
</evidence>
<dbReference type="GO" id="GO:0005085">
    <property type="term" value="F:guanyl-nucleotide exchange factor activity"/>
    <property type="evidence" value="ECO:0007669"/>
    <property type="project" value="UniProtKB-KW"/>
</dbReference>
<evidence type="ECO:0008006" key="6">
    <source>
        <dbReference type="Google" id="ProtNLM"/>
    </source>
</evidence>
<protein>
    <recommendedName>
        <fullName evidence="6">DH domain-containing protein</fullName>
    </recommendedName>
</protein>
<feature type="compositionally biased region" description="Basic and acidic residues" evidence="3">
    <location>
        <begin position="807"/>
        <end position="824"/>
    </location>
</feature>
<feature type="region of interest" description="Disordered" evidence="3">
    <location>
        <begin position="999"/>
        <end position="1057"/>
    </location>
</feature>
<name>A0A8B6ESJ3_MYTGA</name>
<dbReference type="PANTHER" id="PTHR22826:SF106">
    <property type="entry name" value="TRIO, ISOFORM A"/>
    <property type="match status" value="1"/>
</dbReference>
<proteinExistence type="predicted"/>
<feature type="compositionally biased region" description="Basic and acidic residues" evidence="3">
    <location>
        <begin position="1031"/>
        <end position="1044"/>
    </location>
</feature>
<feature type="region of interest" description="Disordered" evidence="3">
    <location>
        <begin position="1076"/>
        <end position="1116"/>
    </location>
</feature>
<feature type="compositionally biased region" description="Basic and acidic residues" evidence="3">
    <location>
        <begin position="1076"/>
        <end position="1090"/>
    </location>
</feature>
<organism evidence="4 5">
    <name type="scientific">Mytilus galloprovincialis</name>
    <name type="common">Mediterranean mussel</name>
    <dbReference type="NCBI Taxonomy" id="29158"/>
    <lineage>
        <taxon>Eukaryota</taxon>
        <taxon>Metazoa</taxon>
        <taxon>Spiralia</taxon>
        <taxon>Lophotrochozoa</taxon>
        <taxon>Mollusca</taxon>
        <taxon>Bivalvia</taxon>
        <taxon>Autobranchia</taxon>
        <taxon>Pteriomorphia</taxon>
        <taxon>Mytilida</taxon>
        <taxon>Mytiloidea</taxon>
        <taxon>Mytilidae</taxon>
        <taxon>Mytilinae</taxon>
        <taxon>Mytilus</taxon>
    </lineage>
</organism>
<evidence type="ECO:0000313" key="4">
    <source>
        <dbReference type="EMBL" id="VDI37779.1"/>
    </source>
</evidence>
<evidence type="ECO:0000256" key="1">
    <source>
        <dbReference type="ARBA" id="ARBA00022658"/>
    </source>
</evidence>
<comment type="caution">
    <text evidence="4">The sequence shown here is derived from an EMBL/GenBank/DDBJ whole genome shotgun (WGS) entry which is preliminary data.</text>
</comment>
<reference evidence="4" key="1">
    <citation type="submission" date="2018-11" db="EMBL/GenBank/DDBJ databases">
        <authorList>
            <person name="Alioto T."/>
            <person name="Alioto T."/>
        </authorList>
    </citation>
    <scope>NUCLEOTIDE SEQUENCE</scope>
</reference>
<dbReference type="Proteomes" id="UP000596742">
    <property type="component" value="Unassembled WGS sequence"/>
</dbReference>
<feature type="compositionally biased region" description="Polar residues" evidence="3">
    <location>
        <begin position="1021"/>
        <end position="1030"/>
    </location>
</feature>
<evidence type="ECO:0000256" key="2">
    <source>
        <dbReference type="SAM" id="Coils"/>
    </source>
</evidence>
<dbReference type="GO" id="GO:0005737">
    <property type="term" value="C:cytoplasm"/>
    <property type="evidence" value="ECO:0007669"/>
    <property type="project" value="TreeGrafter"/>
</dbReference>
<dbReference type="InterPro" id="IPR051336">
    <property type="entry name" value="RhoGEF_Guanine_NuclExch_SF"/>
</dbReference>
<gene>
    <name evidence="4" type="ORF">MGAL_10B047145</name>
</gene>
<evidence type="ECO:0000313" key="5">
    <source>
        <dbReference type="Proteomes" id="UP000596742"/>
    </source>
</evidence>
<dbReference type="AlphaFoldDB" id="A0A8B6ESJ3"/>
<keyword evidence="5" id="KW-1185">Reference proteome</keyword>
<dbReference type="OrthoDB" id="10004999at2759"/>
<feature type="compositionally biased region" description="Basic and acidic residues" evidence="3">
    <location>
        <begin position="1097"/>
        <end position="1116"/>
    </location>
</feature>
<feature type="region of interest" description="Disordered" evidence="3">
    <location>
        <begin position="807"/>
        <end position="827"/>
    </location>
</feature>
<sequence>MYPQCSVSGVNTYVNNTENMNMNSESCYGHVRTVSNDTNNFTHMRKRSLSNQDMHYLSDNDSMNKRLKKSIASPQSNTPPTREVEPPTRLEMLIIQLSTNLNTVSEKLEKRIDELETNFEQKITEKISEKVSIMIDEKLKQNIDTVREEVKSDMLGMQNKIDELEKTVKTKTIGEKSESRNKIVIKNLNFDEREKENEEITKNKVQTLLKDGLTLSDITLKKASTKRMQRENGAIEPELLKSKIAILSGGTDLAGNPLITFPIHSATDNKDWELEGACKYLVYLQDVIFLVMKRKSAAFVANFRQGCTENIITEVVKALEHLEIERRGAVAAFYIVKPKSRSKTRLLKRLLGLKSQRKDTVTFGNQFKTIVVKTLVELYTQIEPKELTTDYGGHLTYDHDAWIFLHKKILPTLAQSEDVKDRLHSVKDKSLLMADYDTISHTADLLKTLHCELEEQFNSLIRHSDIDLTVEKCKQTLHHLDDPDEDSPISNVHPSLRTQIVTQIRNAFTDLSSTQIELEAIWKSVDEGIRKQISLKEKKEEADKLCMEITERYWPLMAQHPNIGTNLSQAELYRTHFKSLLYDPAKEIIADATGILETLQRMDVRDISQQDGIKTIVERLTNTIHPFATQLNEINQIYVEMHVFFLVYEKALLWYKKALDIIPTSLCSRAANGDSNILSTPPGWRNSVQAFLRKHPAPRDDHIAHIDVNIPDIVDRTTVNQAQLLADRLRLLISILRGNRLEANLLCHVYEWKIETMSNTGELFATEEEGDQLECVNLMSGRKFRHGNIVPKRRTSNLDRPKLHRREAASVTDHRTQKQHDMLRRTSSADTDKQLLKYFDSQGLGKSKYKCASEFSLNHSPRQVNSTDIDNVVQFIQKLTSSRSMSSDKKLHYVSELILNLELDNDDGNHLPKMSRRRFSPSAKIIRKISRKGSVTDKKPAEEISELNRRLCRSLDNILDIDLDSFSNDQDRLDQSKSMFHIPNDHHLSRAYIKNGHGFSDVPETSEMSSKESIDSIVTDGGSSRLLTTQEKMHDSFDGRKKPPEFPSKQVDDTQNLQANSGSYIIFHKHSRERSIDCFPKENGSKDINKEPMQTDNHIESDDDKRSTEESKENFKRKSVTRIASMYKNRRSWNLPHKNEFLNTETVSHVLPDSEFDSPLQTKAARRKISGSLYDVQKTSSFEEFDFSSGIFGSAPRKSMLSLSTDLGYDSQHDHVQTDDPKIKSNEFQKDRRHSITCGTSVLKLRRSSSNELNGQIKSHILQSNQGNFKEYKV</sequence>
<keyword evidence="2" id="KW-0175">Coiled coil</keyword>
<feature type="coiled-coil region" evidence="2">
    <location>
        <begin position="98"/>
        <end position="167"/>
    </location>
</feature>
<dbReference type="GO" id="GO:0019898">
    <property type="term" value="C:extrinsic component of membrane"/>
    <property type="evidence" value="ECO:0007669"/>
    <property type="project" value="TreeGrafter"/>
</dbReference>
<dbReference type="PANTHER" id="PTHR22826">
    <property type="entry name" value="RHO GUANINE EXCHANGE FACTOR-RELATED"/>
    <property type="match status" value="1"/>
</dbReference>